<dbReference type="SUPFAM" id="SSF160191">
    <property type="entry name" value="YcgL-like"/>
    <property type="match status" value="1"/>
</dbReference>
<dbReference type="PANTHER" id="PTHR38109:SF1">
    <property type="entry name" value="PROTEIN YCGL"/>
    <property type="match status" value="1"/>
</dbReference>
<feature type="region of interest" description="Disordered" evidence="2">
    <location>
        <begin position="83"/>
        <end position="102"/>
    </location>
</feature>
<dbReference type="RefSeq" id="WP_246953623.1">
    <property type="nucleotide sequence ID" value="NZ_JALKII010000012.1"/>
</dbReference>
<reference evidence="4" key="1">
    <citation type="submission" date="2022-04" db="EMBL/GenBank/DDBJ databases">
        <title>Alcanivorax sp. CY1518 draft genome sequence.</title>
        <authorList>
            <person name="Zhao G."/>
            <person name="An M."/>
        </authorList>
    </citation>
    <scope>NUCLEOTIDE SEQUENCE</scope>
    <source>
        <strain evidence="4">CY1518</strain>
    </source>
</reference>
<evidence type="ECO:0000313" key="5">
    <source>
        <dbReference type="Proteomes" id="UP001165524"/>
    </source>
</evidence>
<evidence type="ECO:0000259" key="3">
    <source>
        <dbReference type="PROSITE" id="PS51648"/>
    </source>
</evidence>
<organism evidence="4 5">
    <name type="scientific">Alcanivorax quisquiliarum</name>
    <dbReference type="NCBI Taxonomy" id="2933565"/>
    <lineage>
        <taxon>Bacteria</taxon>
        <taxon>Pseudomonadati</taxon>
        <taxon>Pseudomonadota</taxon>
        <taxon>Gammaproteobacteria</taxon>
        <taxon>Oceanospirillales</taxon>
        <taxon>Alcanivoracaceae</taxon>
        <taxon>Alcanivorax</taxon>
    </lineage>
</organism>
<name>A0ABT0EAF9_9GAMM</name>
<keyword evidence="5" id="KW-1185">Reference proteome</keyword>
<evidence type="ECO:0000256" key="1">
    <source>
        <dbReference type="HAMAP-Rule" id="MF_01866"/>
    </source>
</evidence>
<sequence length="102" mass="11515">MTDNQTTSRHLICSIYHSSKREGMYLFVDKPRGLACVPEPLMQQFGTPRHVSDMLLRPGRPLARADVEKVRGALLEQGWYLQMPPPPDSDLYLAQGHPGRDA</sequence>
<dbReference type="InterPro" id="IPR027354">
    <property type="entry name" value="YcgL_dom"/>
</dbReference>
<dbReference type="Gene3D" id="3.10.510.20">
    <property type="entry name" value="YcgL domain"/>
    <property type="match status" value="1"/>
</dbReference>
<accession>A0ABT0EAF9</accession>
<dbReference type="Pfam" id="PF05166">
    <property type="entry name" value="YcgL"/>
    <property type="match status" value="1"/>
</dbReference>
<gene>
    <name evidence="4" type="ORF">MU846_13520</name>
</gene>
<proteinExistence type="inferred from homology"/>
<dbReference type="PROSITE" id="PS51648">
    <property type="entry name" value="YCGL"/>
    <property type="match status" value="1"/>
</dbReference>
<dbReference type="PANTHER" id="PTHR38109">
    <property type="entry name" value="PROTEIN YCGL"/>
    <property type="match status" value="1"/>
</dbReference>
<protein>
    <recommendedName>
        <fullName evidence="1">YcgL domain-containing protein MU846_13520</fullName>
    </recommendedName>
</protein>
<evidence type="ECO:0000313" key="4">
    <source>
        <dbReference type="EMBL" id="MCK0538728.1"/>
    </source>
</evidence>
<dbReference type="HAMAP" id="MF_01866">
    <property type="entry name" value="UPF0745"/>
    <property type="match status" value="1"/>
</dbReference>
<dbReference type="Proteomes" id="UP001165524">
    <property type="component" value="Unassembled WGS sequence"/>
</dbReference>
<dbReference type="InterPro" id="IPR038068">
    <property type="entry name" value="YcgL-like_sf"/>
</dbReference>
<evidence type="ECO:0000256" key="2">
    <source>
        <dbReference type="SAM" id="MobiDB-lite"/>
    </source>
</evidence>
<feature type="domain" description="YcgL" evidence="3">
    <location>
        <begin position="11"/>
        <end position="95"/>
    </location>
</feature>
<dbReference type="EMBL" id="JALKII010000012">
    <property type="protein sequence ID" value="MCK0538728.1"/>
    <property type="molecule type" value="Genomic_DNA"/>
</dbReference>
<comment type="caution">
    <text evidence="4">The sequence shown here is derived from an EMBL/GenBank/DDBJ whole genome shotgun (WGS) entry which is preliminary data.</text>
</comment>